<dbReference type="AlphaFoldDB" id="A0A433QQJ8"/>
<evidence type="ECO:0000256" key="4">
    <source>
        <dbReference type="PROSITE-ProRule" id="PRU00134"/>
    </source>
</evidence>
<feature type="compositionally biased region" description="Low complexity" evidence="5">
    <location>
        <begin position="126"/>
        <end position="144"/>
    </location>
</feature>
<proteinExistence type="predicted"/>
<keyword evidence="3" id="KW-0862">Zinc</keyword>
<gene>
    <name evidence="7" type="ORF">BC938DRAFT_476347</name>
</gene>
<evidence type="ECO:0000256" key="3">
    <source>
        <dbReference type="ARBA" id="ARBA00022833"/>
    </source>
</evidence>
<accession>A0A433QQJ8</accession>
<dbReference type="InterPro" id="IPR002893">
    <property type="entry name" value="Znf_MYND"/>
</dbReference>
<feature type="compositionally biased region" description="Acidic residues" evidence="5">
    <location>
        <begin position="115"/>
        <end position="125"/>
    </location>
</feature>
<evidence type="ECO:0000313" key="8">
    <source>
        <dbReference type="Proteomes" id="UP000274822"/>
    </source>
</evidence>
<dbReference type="PROSITE" id="PS50865">
    <property type="entry name" value="ZF_MYND_2"/>
    <property type="match status" value="1"/>
</dbReference>
<organism evidence="7 8">
    <name type="scientific">Jimgerdemannia flammicorona</name>
    <dbReference type="NCBI Taxonomy" id="994334"/>
    <lineage>
        <taxon>Eukaryota</taxon>
        <taxon>Fungi</taxon>
        <taxon>Fungi incertae sedis</taxon>
        <taxon>Mucoromycota</taxon>
        <taxon>Mucoromycotina</taxon>
        <taxon>Endogonomycetes</taxon>
        <taxon>Endogonales</taxon>
        <taxon>Endogonaceae</taxon>
        <taxon>Jimgerdemannia</taxon>
    </lineage>
</organism>
<evidence type="ECO:0000313" key="7">
    <source>
        <dbReference type="EMBL" id="RUS32073.1"/>
    </source>
</evidence>
<dbReference type="Gene3D" id="6.10.140.2220">
    <property type="match status" value="1"/>
</dbReference>
<dbReference type="SUPFAM" id="SSF144232">
    <property type="entry name" value="HIT/MYND zinc finger-like"/>
    <property type="match status" value="1"/>
</dbReference>
<keyword evidence="8" id="KW-1185">Reference proteome</keyword>
<dbReference type="Proteomes" id="UP000274822">
    <property type="component" value="Unassembled WGS sequence"/>
</dbReference>
<evidence type="ECO:0000259" key="6">
    <source>
        <dbReference type="PROSITE" id="PS50865"/>
    </source>
</evidence>
<keyword evidence="1" id="KW-0479">Metal-binding</keyword>
<name>A0A433QQJ8_9FUNG</name>
<sequence>MSDIEDEVPAGRAAVVQLGFAEDPVTPLTADTFPSKLGGKPAWLNPEHILDVEAVKCGVCGKPLKLLRTIPLSHTTALSTCSAAGKDHVINSLGGAVYRSQLPQHNPYYPPTSKDDDDDDDDDDTTTPTLATPNPNPTSKLAPAPFVPAPFTPPPLCTVCSLHGPKTCSKCHLAHYCSRDHQQAHWTEGLHKRTCPLGGDVPAQLVELDQRSLREAGWVFPEKEIVSEPEGAGEEAEEEEEQQRYFEETIKEERGVDGVEQVTEGVAKLGFDPSRALVPVGDETYENTKVNVDSAFLKFQKKVELEPEQVLRIRARKPQPTLGQRPRQAGTRRHPAVRALRGGAHIRVPGPVHPPYPPPNRSRRLELAGLGYIAHLHVQRQLPRARTVLRPGSPVAAGLQRGGGQLWAGVEEVSPEGRGGVRDVGM</sequence>
<reference evidence="7 8" key="1">
    <citation type="journal article" date="2018" name="New Phytol.">
        <title>Phylogenomics of Endogonaceae and evolution of mycorrhizas within Mucoromycota.</title>
        <authorList>
            <person name="Chang Y."/>
            <person name="Desiro A."/>
            <person name="Na H."/>
            <person name="Sandor L."/>
            <person name="Lipzen A."/>
            <person name="Clum A."/>
            <person name="Barry K."/>
            <person name="Grigoriev I.V."/>
            <person name="Martin F.M."/>
            <person name="Stajich J.E."/>
            <person name="Smith M.E."/>
            <person name="Bonito G."/>
            <person name="Spatafora J.W."/>
        </authorList>
    </citation>
    <scope>NUCLEOTIDE SEQUENCE [LARGE SCALE GENOMIC DNA]</scope>
    <source>
        <strain evidence="7 8">AD002</strain>
    </source>
</reference>
<dbReference type="PANTHER" id="PTHR12298:SF4">
    <property type="entry name" value="PROGRAMMED CELL DEATH PROTEIN 2"/>
    <property type="match status" value="1"/>
</dbReference>
<feature type="region of interest" description="Disordered" evidence="5">
    <location>
        <begin position="101"/>
        <end position="146"/>
    </location>
</feature>
<comment type="caution">
    <text evidence="7">The sequence shown here is derived from an EMBL/GenBank/DDBJ whole genome shotgun (WGS) entry which is preliminary data.</text>
</comment>
<protein>
    <recommendedName>
        <fullName evidence="6">MYND-type domain-containing protein</fullName>
    </recommendedName>
</protein>
<dbReference type="PANTHER" id="PTHR12298">
    <property type="entry name" value="PCDC2 PROGRAMMED CELL DEATH PROTEIN 2 -RELATED"/>
    <property type="match status" value="1"/>
</dbReference>
<dbReference type="EMBL" id="RBNJ01002341">
    <property type="protein sequence ID" value="RUS32073.1"/>
    <property type="molecule type" value="Genomic_DNA"/>
</dbReference>
<dbReference type="Pfam" id="PF01753">
    <property type="entry name" value="zf-MYND"/>
    <property type="match status" value="1"/>
</dbReference>
<evidence type="ECO:0000256" key="5">
    <source>
        <dbReference type="SAM" id="MobiDB-lite"/>
    </source>
</evidence>
<keyword evidence="2 4" id="KW-0863">Zinc-finger</keyword>
<dbReference type="GO" id="GO:0008270">
    <property type="term" value="F:zinc ion binding"/>
    <property type="evidence" value="ECO:0007669"/>
    <property type="project" value="UniProtKB-KW"/>
</dbReference>
<feature type="domain" description="MYND-type" evidence="6">
    <location>
        <begin position="157"/>
        <end position="195"/>
    </location>
</feature>
<evidence type="ECO:0000256" key="2">
    <source>
        <dbReference type="ARBA" id="ARBA00022771"/>
    </source>
</evidence>
<evidence type="ECO:0000256" key="1">
    <source>
        <dbReference type="ARBA" id="ARBA00022723"/>
    </source>
</evidence>
<dbReference type="PROSITE" id="PS01360">
    <property type="entry name" value="ZF_MYND_1"/>
    <property type="match status" value="1"/>
</dbReference>